<reference evidence="4 5" key="1">
    <citation type="submission" date="2024-02" db="EMBL/GenBank/DDBJ databases">
        <authorList>
            <person name="Chen Y."/>
            <person name="Shah S."/>
            <person name="Dougan E. K."/>
            <person name="Thang M."/>
            <person name="Chan C."/>
        </authorList>
    </citation>
    <scope>NUCLEOTIDE SEQUENCE [LARGE SCALE GENOMIC DNA]</scope>
</reference>
<protein>
    <submittedName>
        <fullName evidence="4">Uncharacterized protein MJ0374</fullName>
    </submittedName>
</protein>
<evidence type="ECO:0000259" key="3">
    <source>
        <dbReference type="SMART" id="SM00014"/>
    </source>
</evidence>
<feature type="non-terminal residue" evidence="4">
    <location>
        <position position="441"/>
    </location>
</feature>
<feature type="transmembrane region" description="Helical" evidence="2">
    <location>
        <begin position="152"/>
        <end position="170"/>
    </location>
</feature>
<feature type="domain" description="Phosphatidic acid phosphatase type 2/haloperoxidase" evidence="3">
    <location>
        <begin position="148"/>
        <end position="266"/>
    </location>
</feature>
<keyword evidence="2" id="KW-0812">Transmembrane</keyword>
<dbReference type="Pfam" id="PF01569">
    <property type="entry name" value="PAP2"/>
    <property type="match status" value="1"/>
</dbReference>
<name>A0ABP0MUH6_9DINO</name>
<keyword evidence="5" id="KW-1185">Reference proteome</keyword>
<dbReference type="EMBL" id="CAXAMM010023910">
    <property type="protein sequence ID" value="CAK9054409.1"/>
    <property type="molecule type" value="Genomic_DNA"/>
</dbReference>
<organism evidence="4 5">
    <name type="scientific">Durusdinium trenchii</name>
    <dbReference type="NCBI Taxonomy" id="1381693"/>
    <lineage>
        <taxon>Eukaryota</taxon>
        <taxon>Sar</taxon>
        <taxon>Alveolata</taxon>
        <taxon>Dinophyceae</taxon>
        <taxon>Suessiales</taxon>
        <taxon>Symbiodiniaceae</taxon>
        <taxon>Durusdinium</taxon>
    </lineage>
</organism>
<dbReference type="InterPro" id="IPR000326">
    <property type="entry name" value="PAP2/HPO"/>
</dbReference>
<dbReference type="PANTHER" id="PTHR14969">
    <property type="entry name" value="SPHINGOSINE-1-PHOSPHATE PHOSPHOHYDROLASE"/>
    <property type="match status" value="1"/>
</dbReference>
<accession>A0ABP0MUH6</accession>
<feature type="transmembrane region" description="Helical" evidence="2">
    <location>
        <begin position="114"/>
        <end position="132"/>
    </location>
</feature>
<feature type="transmembrane region" description="Helical" evidence="2">
    <location>
        <begin position="315"/>
        <end position="336"/>
    </location>
</feature>
<feature type="compositionally biased region" description="Gly residues" evidence="1">
    <location>
        <begin position="11"/>
        <end position="25"/>
    </location>
</feature>
<dbReference type="SMART" id="SM00014">
    <property type="entry name" value="acidPPc"/>
    <property type="match status" value="1"/>
</dbReference>
<dbReference type="Proteomes" id="UP001642464">
    <property type="component" value="Unassembled WGS sequence"/>
</dbReference>
<dbReference type="InterPro" id="IPR036938">
    <property type="entry name" value="PAP2/HPO_sf"/>
</dbReference>
<feature type="region of interest" description="Disordered" evidence="1">
    <location>
        <begin position="1"/>
        <end position="32"/>
    </location>
</feature>
<gene>
    <name evidence="4" type="ORF">SCF082_LOCUS29537</name>
</gene>
<keyword evidence="2" id="KW-1133">Transmembrane helix</keyword>
<dbReference type="SUPFAM" id="SSF48317">
    <property type="entry name" value="Acid phosphatase/Vanadium-dependent haloperoxidase"/>
    <property type="match status" value="1"/>
</dbReference>
<proteinExistence type="predicted"/>
<evidence type="ECO:0000256" key="1">
    <source>
        <dbReference type="SAM" id="MobiDB-lite"/>
    </source>
</evidence>
<sequence length="441" mass="48191">MAPQGTRKRTGGGSAGGSGGAGGGSSVATRRRSSTAELAAEIAADLAADGSELAQRSKKILKRYWKESSLHLNAIEDQFWHLDEQLCTAVHQVTKQNWALKVVCSLLSLTGDEALWFILPVVIGSALAVWHGGPVNMPCAAITCEMEFFLDLFGGMAVCAVVEQTLKCFFQRPRPSCRAYDNSHCCVWGEWYSFPSGHSMRALYAFNWMFYGTHALTLLRLPLYLEPFVLVWALGVGYARVAAGRHHPIDVVVGDFVGLAVSRLVENDISDRERALAKIFCGVLVAVQVWFLLLLPMIRQGLESKLKVSKPLAAAVAGVIGLAYFAFYSAALLSVLDIFTNQESGLLDLPEATSDLRAVEPIRYLRGRHRRHEVLLVGQDEERWLSLTSELPLVPTTWCTLCACALHTLSSTAVFPPPCSPTNTTLAPLLRDPSLLLLPPI</sequence>
<dbReference type="CDD" id="cd01610">
    <property type="entry name" value="PAP2_like"/>
    <property type="match status" value="1"/>
</dbReference>
<dbReference type="Gene3D" id="1.20.144.10">
    <property type="entry name" value="Phosphatidic acid phosphatase type 2/haloperoxidase"/>
    <property type="match status" value="1"/>
</dbReference>
<feature type="compositionally biased region" description="Basic residues" evidence="1">
    <location>
        <begin position="1"/>
        <end position="10"/>
    </location>
</feature>
<dbReference type="PANTHER" id="PTHR14969:SF13">
    <property type="entry name" value="AT30094P"/>
    <property type="match status" value="1"/>
</dbReference>
<evidence type="ECO:0000313" key="5">
    <source>
        <dbReference type="Proteomes" id="UP001642464"/>
    </source>
</evidence>
<feature type="transmembrane region" description="Helical" evidence="2">
    <location>
        <begin position="275"/>
        <end position="295"/>
    </location>
</feature>
<comment type="caution">
    <text evidence="4">The sequence shown here is derived from an EMBL/GenBank/DDBJ whole genome shotgun (WGS) entry which is preliminary data.</text>
</comment>
<evidence type="ECO:0000313" key="4">
    <source>
        <dbReference type="EMBL" id="CAK9054409.1"/>
    </source>
</evidence>
<evidence type="ECO:0000256" key="2">
    <source>
        <dbReference type="SAM" id="Phobius"/>
    </source>
</evidence>
<keyword evidence="2" id="KW-0472">Membrane</keyword>